<protein>
    <submittedName>
        <fullName evidence="2">Uncharacterized protein</fullName>
    </submittedName>
</protein>
<reference evidence="3" key="2">
    <citation type="submission" date="2013-12" db="EMBL/GenBank/DDBJ databases">
        <title>Evolution of pathogenesis and genome organization in the Tremellales.</title>
        <authorList>
            <person name="Cuomo C."/>
            <person name="Litvintseva A."/>
            <person name="Heitman J."/>
            <person name="Chen Y."/>
            <person name="Sun S."/>
            <person name="Springer D."/>
            <person name="Dromer F."/>
            <person name="Young S."/>
            <person name="Zeng Q."/>
            <person name="Chapman S."/>
            <person name="Gujja S."/>
            <person name="Saif S."/>
            <person name="Birren B."/>
        </authorList>
    </citation>
    <scope>NUCLEOTIDE SEQUENCE [LARGE SCALE GENOMIC DNA]</scope>
    <source>
        <strain evidence="3">CBS 10435</strain>
    </source>
</reference>
<name>A0A1B9IRJ9_9TREE</name>
<feature type="region of interest" description="Disordered" evidence="1">
    <location>
        <begin position="532"/>
        <end position="570"/>
    </location>
</feature>
<reference evidence="2 3" key="1">
    <citation type="submission" date="2013-07" db="EMBL/GenBank/DDBJ databases">
        <title>The Genome Sequence of Kwoniella mangroviensis CBS10435.</title>
        <authorList>
            <consortium name="The Broad Institute Genome Sequencing Platform"/>
            <person name="Cuomo C."/>
            <person name="Litvintseva A."/>
            <person name="Chen Y."/>
            <person name="Heitman J."/>
            <person name="Sun S."/>
            <person name="Springer D."/>
            <person name="Dromer F."/>
            <person name="Young S.K."/>
            <person name="Zeng Q."/>
            <person name="Gargeya S."/>
            <person name="Fitzgerald M."/>
            <person name="Abouelleil A."/>
            <person name="Alvarado L."/>
            <person name="Berlin A.M."/>
            <person name="Chapman S.B."/>
            <person name="Dewar J."/>
            <person name="Goldberg J."/>
            <person name="Griggs A."/>
            <person name="Gujja S."/>
            <person name="Hansen M."/>
            <person name="Howarth C."/>
            <person name="Imamovic A."/>
            <person name="Larimer J."/>
            <person name="McCowan C."/>
            <person name="Murphy C."/>
            <person name="Pearson M."/>
            <person name="Priest M."/>
            <person name="Roberts A."/>
            <person name="Saif S."/>
            <person name="Shea T."/>
            <person name="Sykes S."/>
            <person name="Wortman J."/>
            <person name="Nusbaum C."/>
            <person name="Birren B."/>
        </authorList>
    </citation>
    <scope>NUCLEOTIDE SEQUENCE [LARGE SCALE GENOMIC DNA]</scope>
    <source>
        <strain evidence="2 3">CBS 10435</strain>
    </source>
</reference>
<sequence>MADLAAAIDFNSRAVSAAIEALHPIATEEYNRLTKAEGKQNFTFGPDPETAKLQDLKSYSTGLKGLETLIRSHERKSSTRSINRGLKELIRALSNSEDGQISRSELARKIADERLYGNDKLSSYLARKAVLGPISAARDVFDARKDKRLTKHITRASSACATAYTNLSAMDANISGKTLTDFRTNLERLHDIQDTDLRSEIAKHQRNVFEGMIYSCRDKYEGFRLKDLRDTGSDPSSSANDITAKLKDMTLEHQKLTRRNTQIVKAEHQQRLKAKDIDVEDTSLLKASVLEHMKGLLDCSEYQVVLDDDPGYHSELLQYLKENYENMQWELSKWYSSQVDMYKQAFPTHNLDETKVPTEQFKSFMKTLNSDQTRTPQGELAWVIVRKEEYPKLEIINRASSIISHGVRRITKDIQAERTRLINSLNHDASYQNEPVRSVAQTFLGIATYDLLSVSHTGEIEVGKLNRGKDAHAKRSRTTDSVKDTVLLRSDDLASATEGYLALYADYLNTPFGNKNLWSEIEEMIPDLSAHSNASKEQEGREFEQEEGTSSRTDPADVTEMSHPTDLDSFEAARSYVPPIRSWADVVRDSIGS</sequence>
<keyword evidence="3" id="KW-1185">Reference proteome</keyword>
<dbReference type="AlphaFoldDB" id="A0A1B9IRJ9"/>
<dbReference type="Proteomes" id="UP000092583">
    <property type="component" value="Unassembled WGS sequence"/>
</dbReference>
<dbReference type="EMBL" id="KI669462">
    <property type="protein sequence ID" value="OCF58166.1"/>
    <property type="molecule type" value="Genomic_DNA"/>
</dbReference>
<feature type="compositionally biased region" description="Basic and acidic residues" evidence="1">
    <location>
        <begin position="534"/>
        <end position="543"/>
    </location>
</feature>
<proteinExistence type="predicted"/>
<evidence type="ECO:0000313" key="2">
    <source>
        <dbReference type="EMBL" id="OCF58166.1"/>
    </source>
</evidence>
<accession>A0A1B9IRJ9</accession>
<evidence type="ECO:0000313" key="3">
    <source>
        <dbReference type="Proteomes" id="UP000092583"/>
    </source>
</evidence>
<gene>
    <name evidence="2" type="ORF">L486_04196</name>
</gene>
<evidence type="ECO:0000256" key="1">
    <source>
        <dbReference type="SAM" id="MobiDB-lite"/>
    </source>
</evidence>
<organism evidence="2 3">
    <name type="scientific">Kwoniella mangroviensis CBS 10435</name>
    <dbReference type="NCBI Taxonomy" id="1331196"/>
    <lineage>
        <taxon>Eukaryota</taxon>
        <taxon>Fungi</taxon>
        <taxon>Dikarya</taxon>
        <taxon>Basidiomycota</taxon>
        <taxon>Agaricomycotina</taxon>
        <taxon>Tremellomycetes</taxon>
        <taxon>Tremellales</taxon>
        <taxon>Cryptococcaceae</taxon>
        <taxon>Kwoniella</taxon>
    </lineage>
</organism>